<dbReference type="GO" id="GO:0016052">
    <property type="term" value="P:carbohydrate catabolic process"/>
    <property type="evidence" value="ECO:0007669"/>
    <property type="project" value="TreeGrafter"/>
</dbReference>
<evidence type="ECO:0000256" key="4">
    <source>
        <dbReference type="PROSITE-ProRule" id="PRU10055"/>
    </source>
</evidence>
<dbReference type="InterPro" id="IPR033132">
    <property type="entry name" value="GH_1_N_CS"/>
</dbReference>
<evidence type="ECO:0000313" key="7">
    <source>
        <dbReference type="EMBL" id="AGB20049.1"/>
    </source>
</evidence>
<dbReference type="PROSITE" id="PS00572">
    <property type="entry name" value="GLYCOSYL_HYDROL_F1_1"/>
    <property type="match status" value="1"/>
</dbReference>
<dbReference type="Pfam" id="PF00232">
    <property type="entry name" value="Glyco_hydro_1"/>
    <property type="match status" value="1"/>
</dbReference>
<proteinExistence type="inferred from homology"/>
<name>L0IMQ7_THETR</name>
<sequence>MQLIVNKKFPDNFLWGAATSSFQVEGAWNDDGKGLSVIDMKEKDPTITDFTVASDHYHMYKKDIKLMAELGLKAYRFSVAWTRIFPNGRGEINKKGVEFYNNLINELLKYGIEPILTIYHFDYPQKLVEEYGGWISRKSIEDYVNYACFLFKTFGDRVKYWLTINEQDHVVRMPYRLGIKEKDKKVAEKLGYQACHNMCVATAKTIENFRKLLPRCKIGPAVSYSMVYPATNKPEDILASKDCMLVRYNYLLDLHCKGKYSPPYWKYLQDRNLTPTIYENDEKLLTENKPDFIGINYYATSTVRYFPATDEHPIGTKFGKLLPEGESGIYMKIRNDNLKTTDWGWEIDPIGLRLCLKELYDRYELPLLITENGLGAHDKLENNEIVNDDYRIDFLRQHIEQVKLAINEGIPVIGYCVWSFMDLVSGHDGFDKRYGLVYVNRENFDLKDLRRIKKKSFCWYKRVIETNGEKLY</sequence>
<organism evidence="7 8">
    <name type="scientific">Thermoanaerobacterium thermosaccharolyticum M0795</name>
    <dbReference type="NCBI Taxonomy" id="698948"/>
    <lineage>
        <taxon>Bacteria</taxon>
        <taxon>Bacillati</taxon>
        <taxon>Bacillota</taxon>
        <taxon>Clostridia</taxon>
        <taxon>Thermoanaerobacterales</taxon>
        <taxon>Thermoanaerobacteraceae</taxon>
        <taxon>Thermoanaerobacterium</taxon>
    </lineage>
</organism>
<dbReference type="HOGENOM" id="CLU_001859_0_1_9"/>
<dbReference type="PANTHER" id="PTHR10353:SF136">
    <property type="entry name" value="ARYL-PHOSPHO-BETA-D-GLUCOSIDASE BGLC"/>
    <property type="match status" value="1"/>
</dbReference>
<reference evidence="7 8" key="1">
    <citation type="submission" date="2012-03" db="EMBL/GenBank/DDBJ databases">
        <title>Complete sequence of chromosome of Thermoanaerobacterium thermosaccharolyticum M0795.</title>
        <authorList>
            <consortium name="US DOE Joint Genome Institute"/>
            <person name="Lucas S."/>
            <person name="Han J."/>
            <person name="Lapidus A."/>
            <person name="Cheng J.-F."/>
            <person name="Goodwin L."/>
            <person name="Pitluck S."/>
            <person name="Peters L."/>
            <person name="Teshima H."/>
            <person name="Detter J.C."/>
            <person name="Han C."/>
            <person name="Tapia R."/>
            <person name="Land M."/>
            <person name="Hauser L."/>
            <person name="Kyrpides N."/>
            <person name="Ivanova N."/>
            <person name="Pagani I."/>
            <person name="Feinberg L."/>
            <person name="Folden J."/>
            <person name="Hogsett D."/>
            <person name="Shaw J."/>
            <person name="Woyke T."/>
        </authorList>
    </citation>
    <scope>NUCLEOTIDE SEQUENCE [LARGE SCALE GENOMIC DNA]</scope>
    <source>
        <strain evidence="7 8">M0795</strain>
    </source>
</reference>
<dbReference type="PANTHER" id="PTHR10353">
    <property type="entry name" value="GLYCOSYL HYDROLASE"/>
    <property type="match status" value="1"/>
</dbReference>
<evidence type="ECO:0000256" key="1">
    <source>
        <dbReference type="ARBA" id="ARBA00010838"/>
    </source>
</evidence>
<keyword evidence="3 6" id="KW-0326">Glycosidase</keyword>
<dbReference type="GO" id="GO:0005829">
    <property type="term" value="C:cytosol"/>
    <property type="evidence" value="ECO:0007669"/>
    <property type="project" value="TreeGrafter"/>
</dbReference>
<dbReference type="KEGG" id="tto:Thethe_02482"/>
<accession>L0IMQ7</accession>
<dbReference type="InterPro" id="IPR017853">
    <property type="entry name" value="GH"/>
</dbReference>
<evidence type="ECO:0000256" key="5">
    <source>
        <dbReference type="RuleBase" id="RU003690"/>
    </source>
</evidence>
<dbReference type="InterPro" id="IPR018120">
    <property type="entry name" value="Glyco_hydro_1_AS"/>
</dbReference>
<dbReference type="GO" id="GO:0008422">
    <property type="term" value="F:beta-glucosidase activity"/>
    <property type="evidence" value="ECO:0007669"/>
    <property type="project" value="TreeGrafter"/>
</dbReference>
<dbReference type="Gene3D" id="3.20.20.80">
    <property type="entry name" value="Glycosidases"/>
    <property type="match status" value="1"/>
</dbReference>
<dbReference type="RefSeq" id="WP_015312488.1">
    <property type="nucleotide sequence ID" value="NC_019970.1"/>
</dbReference>
<evidence type="ECO:0000313" key="8">
    <source>
        <dbReference type="Proteomes" id="UP000010845"/>
    </source>
</evidence>
<dbReference type="InterPro" id="IPR001360">
    <property type="entry name" value="Glyco_hydro_1"/>
</dbReference>
<dbReference type="PATRIC" id="fig|698948.3.peg.2469"/>
<dbReference type="PRINTS" id="PR00131">
    <property type="entry name" value="GLHYDRLASE1"/>
</dbReference>
<dbReference type="SUPFAM" id="SSF51445">
    <property type="entry name" value="(Trans)glycosidases"/>
    <property type="match status" value="1"/>
</dbReference>
<dbReference type="FunFam" id="3.20.20.80:FF:000004">
    <property type="entry name" value="Beta-glucosidase 6-phospho-beta-glucosidase"/>
    <property type="match status" value="1"/>
</dbReference>
<gene>
    <name evidence="7" type="ORF">Thethe_02482</name>
</gene>
<dbReference type="PROSITE" id="PS00653">
    <property type="entry name" value="GLYCOSYL_HYDROL_F1_2"/>
    <property type="match status" value="1"/>
</dbReference>
<dbReference type="Proteomes" id="UP000010845">
    <property type="component" value="Chromosome"/>
</dbReference>
<evidence type="ECO:0000256" key="6">
    <source>
        <dbReference type="RuleBase" id="RU004468"/>
    </source>
</evidence>
<keyword evidence="2 6" id="KW-0378">Hydrolase</keyword>
<dbReference type="EMBL" id="CP003066">
    <property type="protein sequence ID" value="AGB20049.1"/>
    <property type="molecule type" value="Genomic_DNA"/>
</dbReference>
<evidence type="ECO:0000256" key="3">
    <source>
        <dbReference type="ARBA" id="ARBA00023295"/>
    </source>
</evidence>
<feature type="active site" description="Nucleophile" evidence="4">
    <location>
        <position position="371"/>
    </location>
</feature>
<dbReference type="AlphaFoldDB" id="L0IMQ7"/>
<evidence type="ECO:0000256" key="2">
    <source>
        <dbReference type="ARBA" id="ARBA00022801"/>
    </source>
</evidence>
<comment type="similarity">
    <text evidence="1 5">Belongs to the glycosyl hydrolase 1 family.</text>
</comment>
<protein>
    <submittedName>
        <fullName evidence="7">Beta-glucosidase/6-phospho-beta-glucosidase/beta-galactosidase</fullName>
    </submittedName>
</protein>